<keyword evidence="1" id="KW-0472">Membrane</keyword>
<gene>
    <name evidence="2" type="primary">Pol_321</name>
    <name evidence="2" type="ORF">FOF47_R03751</name>
</gene>
<evidence type="ECO:0000313" key="2">
    <source>
        <dbReference type="EMBL" id="KAF0878333.1"/>
    </source>
</evidence>
<feature type="non-terminal residue" evidence="2">
    <location>
        <position position="1"/>
    </location>
</feature>
<dbReference type="Proteomes" id="UP000475037">
    <property type="component" value="Unassembled WGS sequence"/>
</dbReference>
<evidence type="ECO:0000313" key="3">
    <source>
        <dbReference type="Proteomes" id="UP000475037"/>
    </source>
</evidence>
<name>A0A6G1ASV3_CROCR</name>
<protein>
    <submittedName>
        <fullName evidence="2">LORF2 protein</fullName>
    </submittedName>
</protein>
<feature type="transmembrane region" description="Helical" evidence="1">
    <location>
        <begin position="44"/>
        <end position="64"/>
    </location>
</feature>
<reference evidence="2 3" key="1">
    <citation type="submission" date="2019-11" db="EMBL/GenBank/DDBJ databases">
        <authorList>
            <person name="Yang C."/>
            <person name="Li F."/>
        </authorList>
    </citation>
    <scope>NUCLEOTIDE SEQUENCE [LARGE SCALE GENOMIC DNA]</scope>
    <source>
        <strain evidence="2">KB4526</strain>
        <tissue evidence="2">Muscle</tissue>
    </source>
</reference>
<proteinExistence type="predicted"/>
<dbReference type="EMBL" id="VOAJ01003956">
    <property type="protein sequence ID" value="KAF0878333.1"/>
    <property type="molecule type" value="Genomic_DNA"/>
</dbReference>
<organism evidence="2 3">
    <name type="scientific">Crocuta crocuta</name>
    <name type="common">Spotted hyena</name>
    <dbReference type="NCBI Taxonomy" id="9678"/>
    <lineage>
        <taxon>Eukaryota</taxon>
        <taxon>Metazoa</taxon>
        <taxon>Chordata</taxon>
        <taxon>Craniata</taxon>
        <taxon>Vertebrata</taxon>
        <taxon>Euteleostomi</taxon>
        <taxon>Mammalia</taxon>
        <taxon>Eutheria</taxon>
        <taxon>Laurasiatheria</taxon>
        <taxon>Carnivora</taxon>
        <taxon>Feliformia</taxon>
        <taxon>Hyaenidae</taxon>
        <taxon>Crocuta</taxon>
    </lineage>
</organism>
<dbReference type="AlphaFoldDB" id="A0A6G1ASV3"/>
<feature type="transmembrane region" description="Helical" evidence="1">
    <location>
        <begin position="85"/>
        <end position="105"/>
    </location>
</feature>
<keyword evidence="1" id="KW-0812">Transmembrane</keyword>
<feature type="non-terminal residue" evidence="2">
    <location>
        <position position="130"/>
    </location>
</feature>
<accession>A0A6G1ASV3</accession>
<keyword evidence="3" id="KW-1185">Reference proteome</keyword>
<keyword evidence="1" id="KW-1133">Transmembrane helix</keyword>
<evidence type="ECO:0000256" key="1">
    <source>
        <dbReference type="SAM" id="Phobius"/>
    </source>
</evidence>
<comment type="caution">
    <text evidence="2">The sequence shown here is derived from an EMBL/GenBank/DDBJ whole genome shotgun (WGS) entry which is preliminary data.</text>
</comment>
<sequence>CKMAHSLWNTVWRFFKKLKIELPYDPSIPVRGIYPEDHKQDLELILVLPYIYTPMFTVALFTIAKIWKQSKCSLMDEWVKKLQEIFVSVCLSIYLPTYLPTHHVMSVMKKSEVLPFVTTWMDLEGIMLGE</sequence>